<gene>
    <name evidence="3" type="ordered locus">ACIAD0215</name>
</gene>
<feature type="compositionally biased region" description="Basic and acidic residues" evidence="1">
    <location>
        <begin position="96"/>
        <end position="107"/>
    </location>
</feature>
<dbReference type="eggNOG" id="ENOG5031RKR">
    <property type="taxonomic scope" value="Bacteria"/>
</dbReference>
<dbReference type="Proteomes" id="UP000000430">
    <property type="component" value="Chromosome"/>
</dbReference>
<feature type="transmembrane region" description="Helical" evidence="2">
    <location>
        <begin position="22"/>
        <end position="46"/>
    </location>
</feature>
<evidence type="ECO:0000256" key="1">
    <source>
        <dbReference type="SAM" id="MobiDB-lite"/>
    </source>
</evidence>
<accession>Q6FFH3</accession>
<feature type="compositionally biased region" description="Polar residues" evidence="1">
    <location>
        <begin position="74"/>
        <end position="90"/>
    </location>
</feature>
<dbReference type="EMBL" id="CR543861">
    <property type="protein sequence ID" value="CAG67184.1"/>
    <property type="molecule type" value="Genomic_DNA"/>
</dbReference>
<keyword evidence="2" id="KW-0472">Membrane</keyword>
<keyword evidence="2" id="KW-1133">Transmembrane helix</keyword>
<feature type="compositionally biased region" description="Polar residues" evidence="1">
    <location>
        <begin position="55"/>
        <end position="65"/>
    </location>
</feature>
<dbReference type="KEGG" id="aci:ACIAD0215"/>
<organism evidence="3 4">
    <name type="scientific">Acinetobacter baylyi (strain ATCC 33305 / BD413 / ADP1)</name>
    <dbReference type="NCBI Taxonomy" id="62977"/>
    <lineage>
        <taxon>Bacteria</taxon>
        <taxon>Pseudomonadati</taxon>
        <taxon>Pseudomonadota</taxon>
        <taxon>Gammaproteobacteria</taxon>
        <taxon>Moraxellales</taxon>
        <taxon>Moraxellaceae</taxon>
        <taxon>Acinetobacter</taxon>
    </lineage>
</organism>
<sequence length="107" mass="12426">MSNYVFYQEKNMREKLSPEKSIWGWKLLIIAFILSFLFMAIFYLAINNEPDYMPGNQQQHTQQHAFKTAPAMAPSTTQNVGSESNSQDHMQMNMDMEQHQHTDSAAH</sequence>
<dbReference type="STRING" id="202950.GCA_001485005_01944"/>
<reference evidence="3 4" key="1">
    <citation type="journal article" date="2004" name="Nucleic Acids Res.">
        <title>Unique features revealed by the genome sequence of Acinetobacter sp. ADP1, a versatile and naturally transformation competent bacterium.</title>
        <authorList>
            <person name="Barbe V."/>
            <person name="Vallenet D."/>
            <person name="Fonknechten N."/>
            <person name="Kreimeyer A."/>
            <person name="Oztas S."/>
            <person name="Labarre L."/>
            <person name="Cruveiller S."/>
            <person name="Robert C."/>
            <person name="Duprat S."/>
            <person name="Wincker P."/>
            <person name="Ornston L.N."/>
            <person name="Weissenbach J."/>
            <person name="Marliere P."/>
            <person name="Cohen G.N."/>
            <person name="Medigue C."/>
        </authorList>
    </citation>
    <scope>NUCLEOTIDE SEQUENCE [LARGE SCALE GENOMIC DNA]</scope>
    <source>
        <strain evidence="4">ATCC 33305 / BD413 / ADP1</strain>
    </source>
</reference>
<evidence type="ECO:0000313" key="4">
    <source>
        <dbReference type="Proteomes" id="UP000000430"/>
    </source>
</evidence>
<evidence type="ECO:0000256" key="2">
    <source>
        <dbReference type="SAM" id="Phobius"/>
    </source>
</evidence>
<keyword evidence="2" id="KW-0812">Transmembrane</keyword>
<evidence type="ECO:0008006" key="5">
    <source>
        <dbReference type="Google" id="ProtNLM"/>
    </source>
</evidence>
<dbReference type="HOGENOM" id="CLU_170827_0_0_6"/>
<name>Q6FFH3_ACIAD</name>
<evidence type="ECO:0000313" key="3">
    <source>
        <dbReference type="EMBL" id="CAG67184.1"/>
    </source>
</evidence>
<feature type="region of interest" description="Disordered" evidence="1">
    <location>
        <begin position="55"/>
        <end position="107"/>
    </location>
</feature>
<dbReference type="AlphaFoldDB" id="Q6FFH3"/>
<proteinExistence type="predicted"/>
<protein>
    <recommendedName>
        <fullName evidence="5">DUF4199 domain-containing protein</fullName>
    </recommendedName>
</protein>